<dbReference type="Pfam" id="PF01281">
    <property type="entry name" value="Ribosomal_L9_N"/>
    <property type="match status" value="1"/>
</dbReference>
<evidence type="ECO:0000259" key="9">
    <source>
        <dbReference type="Pfam" id="PF03948"/>
    </source>
</evidence>
<keyword evidence="3 7" id="KW-0694">RNA-binding</keyword>
<dbReference type="SUPFAM" id="SSF55653">
    <property type="entry name" value="Ribosomal protein L9 C-domain"/>
    <property type="match status" value="1"/>
</dbReference>
<comment type="caution">
    <text evidence="10">The sequence shown here is derived from an EMBL/GenBank/DDBJ whole genome shotgun (WGS) entry which is preliminary data.</text>
</comment>
<evidence type="ECO:0000256" key="1">
    <source>
        <dbReference type="ARBA" id="ARBA00010605"/>
    </source>
</evidence>
<dbReference type="SUPFAM" id="SSF55658">
    <property type="entry name" value="L9 N-domain-like"/>
    <property type="match status" value="1"/>
</dbReference>
<keyword evidence="4 7" id="KW-0689">Ribosomal protein</keyword>
<keyword evidence="2 7" id="KW-0699">rRNA-binding</keyword>
<dbReference type="Gene3D" id="3.10.430.100">
    <property type="entry name" value="Ribosomal protein L9, C-terminal domain"/>
    <property type="match status" value="1"/>
</dbReference>
<dbReference type="InterPro" id="IPR020070">
    <property type="entry name" value="Ribosomal_bL9_N"/>
</dbReference>
<sequence length="151" mass="17143">MRVILLQDVESVGKKYEVVEVKDGYARNFLLPKELAKPATPENLNWLEAQKEIGEKKDEEELKKVQALASNLDGVELIISVKMGEEGQLFESITKQRILEELKKSGFEVKKSQIGLEKPIKNLGEYLIKINLEHNLETEIKVIIQPVATSE</sequence>
<name>A0A2H9T1F9_9BACT</name>
<evidence type="ECO:0000256" key="7">
    <source>
        <dbReference type="HAMAP-Rule" id="MF_00503"/>
    </source>
</evidence>
<dbReference type="NCBIfam" id="TIGR00158">
    <property type="entry name" value="L9"/>
    <property type="match status" value="1"/>
</dbReference>
<evidence type="ECO:0000256" key="4">
    <source>
        <dbReference type="ARBA" id="ARBA00022980"/>
    </source>
</evidence>
<evidence type="ECO:0000256" key="3">
    <source>
        <dbReference type="ARBA" id="ARBA00022884"/>
    </source>
</evidence>
<reference evidence="11" key="1">
    <citation type="submission" date="2017-09" db="EMBL/GenBank/DDBJ databases">
        <title>Depth-based differentiation of microbial function through sediment-hosted aquifers and enrichment of novel symbionts in the deep terrestrial subsurface.</title>
        <authorList>
            <person name="Probst A.J."/>
            <person name="Ladd B."/>
            <person name="Jarett J.K."/>
            <person name="Geller-Mcgrath D.E."/>
            <person name="Sieber C.M.K."/>
            <person name="Emerson J.B."/>
            <person name="Anantharaman K."/>
            <person name="Thomas B.C."/>
            <person name="Malmstrom R."/>
            <person name="Stieglmeier M."/>
            <person name="Klingl A."/>
            <person name="Woyke T."/>
            <person name="Ryan C.M."/>
            <person name="Banfield J.F."/>
        </authorList>
    </citation>
    <scope>NUCLEOTIDE SEQUENCE [LARGE SCALE GENOMIC DNA]</scope>
</reference>
<dbReference type="InterPro" id="IPR020594">
    <property type="entry name" value="Ribosomal_bL9_bac/chp"/>
</dbReference>
<dbReference type="InterPro" id="IPR020069">
    <property type="entry name" value="Ribosomal_bL9_C"/>
</dbReference>
<dbReference type="GO" id="GO:0003735">
    <property type="term" value="F:structural constituent of ribosome"/>
    <property type="evidence" value="ECO:0007669"/>
    <property type="project" value="InterPro"/>
</dbReference>
<gene>
    <name evidence="7" type="primary">rplI</name>
    <name evidence="10" type="ORF">COU98_01195</name>
</gene>
<keyword evidence="5 7" id="KW-0687">Ribonucleoprotein</keyword>
<dbReference type="Pfam" id="PF03948">
    <property type="entry name" value="Ribosomal_L9_C"/>
    <property type="match status" value="1"/>
</dbReference>
<evidence type="ECO:0000313" key="10">
    <source>
        <dbReference type="EMBL" id="PJE69601.1"/>
    </source>
</evidence>
<dbReference type="InterPro" id="IPR000244">
    <property type="entry name" value="Ribosomal_bL9"/>
</dbReference>
<feature type="domain" description="Large ribosomal subunit protein bL9 C-terminal" evidence="9">
    <location>
        <begin position="64"/>
        <end position="145"/>
    </location>
</feature>
<dbReference type="AlphaFoldDB" id="A0A2H9T1F9"/>
<dbReference type="HAMAP" id="MF_00503">
    <property type="entry name" value="Ribosomal_bL9"/>
    <property type="match status" value="1"/>
</dbReference>
<evidence type="ECO:0000259" key="8">
    <source>
        <dbReference type="Pfam" id="PF01281"/>
    </source>
</evidence>
<feature type="domain" description="Ribosomal protein L9" evidence="8">
    <location>
        <begin position="1"/>
        <end position="45"/>
    </location>
</feature>
<dbReference type="GO" id="GO:1990904">
    <property type="term" value="C:ribonucleoprotein complex"/>
    <property type="evidence" value="ECO:0007669"/>
    <property type="project" value="UniProtKB-KW"/>
</dbReference>
<dbReference type="InterPro" id="IPR036791">
    <property type="entry name" value="Ribosomal_bL9_C_sf"/>
</dbReference>
<evidence type="ECO:0000256" key="2">
    <source>
        <dbReference type="ARBA" id="ARBA00022730"/>
    </source>
</evidence>
<accession>A0A2H9T1F9</accession>
<dbReference type="Gene3D" id="3.40.5.10">
    <property type="entry name" value="Ribosomal protein L9, N-terminal domain"/>
    <property type="match status" value="1"/>
</dbReference>
<evidence type="ECO:0000256" key="6">
    <source>
        <dbReference type="ARBA" id="ARBA00035292"/>
    </source>
</evidence>
<evidence type="ECO:0000256" key="5">
    <source>
        <dbReference type="ARBA" id="ARBA00023274"/>
    </source>
</evidence>
<dbReference type="EMBL" id="PFEN01000019">
    <property type="protein sequence ID" value="PJE69601.1"/>
    <property type="molecule type" value="Genomic_DNA"/>
</dbReference>
<dbReference type="GO" id="GO:0019843">
    <property type="term" value="F:rRNA binding"/>
    <property type="evidence" value="ECO:0007669"/>
    <property type="project" value="UniProtKB-UniRule"/>
</dbReference>
<dbReference type="GO" id="GO:0006412">
    <property type="term" value="P:translation"/>
    <property type="evidence" value="ECO:0007669"/>
    <property type="project" value="UniProtKB-UniRule"/>
</dbReference>
<comment type="similarity">
    <text evidence="1 7">Belongs to the bacterial ribosomal protein bL9 family.</text>
</comment>
<comment type="function">
    <text evidence="7">Binds to the 23S rRNA.</text>
</comment>
<organism evidence="10 11">
    <name type="scientific">Candidatus Staskawiczbacteria bacterium CG10_big_fil_rev_8_21_14_0_10_38_10</name>
    <dbReference type="NCBI Taxonomy" id="1974891"/>
    <lineage>
        <taxon>Bacteria</taxon>
        <taxon>Candidatus Staskawicziibacteriota</taxon>
    </lineage>
</organism>
<dbReference type="PANTHER" id="PTHR21368">
    <property type="entry name" value="50S RIBOSOMAL PROTEIN L9"/>
    <property type="match status" value="1"/>
</dbReference>
<evidence type="ECO:0000313" key="11">
    <source>
        <dbReference type="Proteomes" id="UP000236946"/>
    </source>
</evidence>
<dbReference type="Proteomes" id="UP000236946">
    <property type="component" value="Unassembled WGS sequence"/>
</dbReference>
<dbReference type="InterPro" id="IPR036935">
    <property type="entry name" value="Ribosomal_bL9_N_sf"/>
</dbReference>
<dbReference type="GO" id="GO:0005840">
    <property type="term" value="C:ribosome"/>
    <property type="evidence" value="ECO:0007669"/>
    <property type="project" value="UniProtKB-KW"/>
</dbReference>
<proteinExistence type="inferred from homology"/>
<protein>
    <recommendedName>
        <fullName evidence="6 7">Large ribosomal subunit protein bL9</fullName>
    </recommendedName>
</protein>
<dbReference type="InterPro" id="IPR009027">
    <property type="entry name" value="Ribosomal_bL9/RNase_H1_N"/>
</dbReference>